<dbReference type="Proteomes" id="UP000596742">
    <property type="component" value="Unassembled WGS sequence"/>
</dbReference>
<dbReference type="PROSITE" id="PS50262">
    <property type="entry name" value="G_PROTEIN_RECEP_F1_2"/>
    <property type="match status" value="1"/>
</dbReference>
<feature type="transmembrane region" description="Helical" evidence="5">
    <location>
        <begin position="38"/>
        <end position="58"/>
    </location>
</feature>
<evidence type="ECO:0000256" key="1">
    <source>
        <dbReference type="ARBA" id="ARBA00004370"/>
    </source>
</evidence>
<comment type="subcellular location">
    <subcellularLocation>
        <location evidence="1">Membrane</location>
    </subcellularLocation>
</comment>
<name>A0A8B6CHF7_MYTGA</name>
<reference evidence="7" key="1">
    <citation type="submission" date="2018-11" db="EMBL/GenBank/DDBJ databases">
        <authorList>
            <person name="Alioto T."/>
            <person name="Alioto T."/>
        </authorList>
    </citation>
    <scope>NUCLEOTIDE SEQUENCE</scope>
</reference>
<evidence type="ECO:0000313" key="7">
    <source>
        <dbReference type="EMBL" id="VDI04683.1"/>
    </source>
</evidence>
<dbReference type="PANTHER" id="PTHR46641">
    <property type="entry name" value="FMRFAMIDE RECEPTOR-RELATED"/>
    <property type="match status" value="1"/>
</dbReference>
<dbReference type="AlphaFoldDB" id="A0A8B6CHF7"/>
<keyword evidence="2 5" id="KW-0812">Transmembrane</keyword>
<feature type="transmembrane region" description="Helical" evidence="5">
    <location>
        <begin position="70"/>
        <end position="90"/>
    </location>
</feature>
<dbReference type="OrthoDB" id="6217866at2759"/>
<gene>
    <name evidence="7" type="ORF">MGAL_10B060007</name>
</gene>
<sequence>MNLTDIRNSQNETLFTENYSICHFEDNILPFMFSRSAWLPHVGAGLAYVLVIQNIIIIRIFLQRHLLSPVSILLSLLALSDTLSVFFWFVPEHIGAIFKYYNGTAFGEYSMISASFEKYPFCALAYWARNILSSGFHSTAIVITTLLGIQKTLVMLFPVFSKCNLNKRCAVIVTIIVLTFCLGLEMPYAFFFSFNPTSNGECCKVLVIDPLTVRRFFDFSHYFRSGLLFISIVIQIMTTLYITTKLTCLRKTLWTDSKMVRRRNRRSTFIIIYITVIFILSEFPSVLVSICLELRIVKHLTAYALQYLYLIVSLGCFFNFWLYLIMSQKFRRELNVGRYSRQSRRSRSSFIII</sequence>
<dbReference type="Gene3D" id="1.20.1070.10">
    <property type="entry name" value="Rhodopsin 7-helix transmembrane proteins"/>
    <property type="match status" value="1"/>
</dbReference>
<evidence type="ECO:0000256" key="2">
    <source>
        <dbReference type="ARBA" id="ARBA00022692"/>
    </source>
</evidence>
<feature type="transmembrane region" description="Helical" evidence="5">
    <location>
        <begin position="169"/>
        <end position="191"/>
    </location>
</feature>
<dbReference type="EMBL" id="UYJE01001733">
    <property type="protein sequence ID" value="VDI04683.1"/>
    <property type="molecule type" value="Genomic_DNA"/>
</dbReference>
<proteinExistence type="predicted"/>
<feature type="domain" description="G-protein coupled receptors family 1 profile" evidence="6">
    <location>
        <begin position="53"/>
        <end position="323"/>
    </location>
</feature>
<evidence type="ECO:0000259" key="6">
    <source>
        <dbReference type="PROSITE" id="PS50262"/>
    </source>
</evidence>
<feature type="transmembrane region" description="Helical" evidence="5">
    <location>
        <begin position="136"/>
        <end position="157"/>
    </location>
</feature>
<evidence type="ECO:0000313" key="8">
    <source>
        <dbReference type="Proteomes" id="UP000596742"/>
    </source>
</evidence>
<protein>
    <recommendedName>
        <fullName evidence="6">G-protein coupled receptors family 1 profile domain-containing protein</fullName>
    </recommendedName>
</protein>
<feature type="transmembrane region" description="Helical" evidence="5">
    <location>
        <begin position="268"/>
        <end position="287"/>
    </location>
</feature>
<evidence type="ECO:0000256" key="5">
    <source>
        <dbReference type="SAM" id="Phobius"/>
    </source>
</evidence>
<evidence type="ECO:0000256" key="4">
    <source>
        <dbReference type="ARBA" id="ARBA00023136"/>
    </source>
</evidence>
<accession>A0A8B6CHF7</accession>
<organism evidence="7 8">
    <name type="scientific">Mytilus galloprovincialis</name>
    <name type="common">Mediterranean mussel</name>
    <dbReference type="NCBI Taxonomy" id="29158"/>
    <lineage>
        <taxon>Eukaryota</taxon>
        <taxon>Metazoa</taxon>
        <taxon>Spiralia</taxon>
        <taxon>Lophotrochozoa</taxon>
        <taxon>Mollusca</taxon>
        <taxon>Bivalvia</taxon>
        <taxon>Autobranchia</taxon>
        <taxon>Pteriomorphia</taxon>
        <taxon>Mytilida</taxon>
        <taxon>Mytiloidea</taxon>
        <taxon>Mytilidae</taxon>
        <taxon>Mytilinae</taxon>
        <taxon>Mytilus</taxon>
    </lineage>
</organism>
<keyword evidence="3 5" id="KW-1133">Transmembrane helix</keyword>
<dbReference type="PANTHER" id="PTHR46641:SF2">
    <property type="entry name" value="FMRFAMIDE RECEPTOR"/>
    <property type="match status" value="1"/>
</dbReference>
<evidence type="ECO:0000256" key="3">
    <source>
        <dbReference type="ARBA" id="ARBA00022989"/>
    </source>
</evidence>
<dbReference type="InterPro" id="IPR017452">
    <property type="entry name" value="GPCR_Rhodpsn_7TM"/>
</dbReference>
<keyword evidence="8" id="KW-1185">Reference proteome</keyword>
<keyword evidence="4 5" id="KW-0472">Membrane</keyword>
<feature type="transmembrane region" description="Helical" evidence="5">
    <location>
        <begin position="222"/>
        <end position="242"/>
    </location>
</feature>
<dbReference type="SUPFAM" id="SSF81321">
    <property type="entry name" value="Family A G protein-coupled receptor-like"/>
    <property type="match status" value="1"/>
</dbReference>
<comment type="caution">
    <text evidence="7">The sequence shown here is derived from an EMBL/GenBank/DDBJ whole genome shotgun (WGS) entry which is preliminary data.</text>
</comment>
<dbReference type="InterPro" id="IPR052954">
    <property type="entry name" value="GPCR-Ligand_Int"/>
</dbReference>
<feature type="transmembrane region" description="Helical" evidence="5">
    <location>
        <begin position="307"/>
        <end position="325"/>
    </location>
</feature>
<dbReference type="GO" id="GO:0016020">
    <property type="term" value="C:membrane"/>
    <property type="evidence" value="ECO:0007669"/>
    <property type="project" value="UniProtKB-SubCell"/>
</dbReference>